<evidence type="ECO:0000313" key="2">
    <source>
        <dbReference type="Proteomes" id="UP001141327"/>
    </source>
</evidence>
<evidence type="ECO:0000313" key="1">
    <source>
        <dbReference type="EMBL" id="KAJ4460524.1"/>
    </source>
</evidence>
<gene>
    <name evidence="1" type="ORF">PAPYR_3142</name>
</gene>
<protein>
    <recommendedName>
        <fullName evidence="3">DUF4380 domain-containing protein</fullName>
    </recommendedName>
</protein>
<sequence length="361" mass="40364">MQFQEVDFAGLHCVRLSNGIIELIASVQVGPRILRLGFVGDETNLMHLESPTLTAQQDGKWHPYGGHRLWHAPEEFPRTYFPDNHPVEHTFDGTTLVLRPPPEPENGVQKEIRITMHPGAAQVDVLHHITNISRWPIPLAPWSLTVCRAGGACIIPQEPYKPHPEALLPVRPQAMWAYTNMQDPRWTWGEHFIVMRQDRSPAKYQQKIGFGNTLVRPLRGWQWPPALLRGCHWAGSLLLHVYDACVVGGVGQGWAAYALDSVVFIKRFAHRAGATYPDYGCNCEFYTDPHILEVETLGPLGPVQPQQTVAHTEHWSLHRQAAGAPLSRMLAMPAEGRPAPVDEAQVQALLAPMLAETRPVA</sequence>
<name>A0ABQ8UMW6_9EUKA</name>
<proteinExistence type="predicted"/>
<organism evidence="1 2">
    <name type="scientific">Paratrimastix pyriformis</name>
    <dbReference type="NCBI Taxonomy" id="342808"/>
    <lineage>
        <taxon>Eukaryota</taxon>
        <taxon>Metamonada</taxon>
        <taxon>Preaxostyla</taxon>
        <taxon>Paratrimastigidae</taxon>
        <taxon>Paratrimastix</taxon>
    </lineage>
</organism>
<keyword evidence="2" id="KW-1185">Reference proteome</keyword>
<comment type="caution">
    <text evidence="1">The sequence shown here is derived from an EMBL/GenBank/DDBJ whole genome shotgun (WGS) entry which is preliminary data.</text>
</comment>
<accession>A0ABQ8UMW6</accession>
<evidence type="ECO:0008006" key="3">
    <source>
        <dbReference type="Google" id="ProtNLM"/>
    </source>
</evidence>
<dbReference type="Proteomes" id="UP001141327">
    <property type="component" value="Unassembled WGS sequence"/>
</dbReference>
<dbReference type="EMBL" id="JAPMOS010000012">
    <property type="protein sequence ID" value="KAJ4460524.1"/>
    <property type="molecule type" value="Genomic_DNA"/>
</dbReference>
<reference evidence="1" key="1">
    <citation type="journal article" date="2022" name="bioRxiv">
        <title>Genomics of Preaxostyla Flagellates Illuminates Evolutionary Transitions and the Path Towards Mitochondrial Loss.</title>
        <authorList>
            <person name="Novak L.V.F."/>
            <person name="Treitli S.C."/>
            <person name="Pyrih J."/>
            <person name="Halakuc P."/>
            <person name="Pipaliya S.V."/>
            <person name="Vacek V."/>
            <person name="Brzon O."/>
            <person name="Soukal P."/>
            <person name="Eme L."/>
            <person name="Dacks J.B."/>
            <person name="Karnkowska A."/>
            <person name="Elias M."/>
            <person name="Hampl V."/>
        </authorList>
    </citation>
    <scope>NUCLEOTIDE SEQUENCE</scope>
    <source>
        <strain evidence="1">RCP-MX</strain>
    </source>
</reference>